<keyword evidence="1" id="KW-0472">Membrane</keyword>
<feature type="transmembrane region" description="Helical" evidence="1">
    <location>
        <begin position="114"/>
        <end position="134"/>
    </location>
</feature>
<keyword evidence="1" id="KW-0812">Transmembrane</keyword>
<dbReference type="PANTHER" id="PTHR30336">
    <property type="entry name" value="INNER MEMBRANE PROTEIN, PROBABLE PERMEASE"/>
    <property type="match status" value="1"/>
</dbReference>
<keyword evidence="1" id="KW-1133">Transmembrane helix</keyword>
<evidence type="ECO:0000256" key="1">
    <source>
        <dbReference type="SAM" id="Phobius"/>
    </source>
</evidence>
<protein>
    <submittedName>
        <fullName evidence="3">YdcF family protein</fullName>
    </submittedName>
</protein>
<dbReference type="CDD" id="cd06259">
    <property type="entry name" value="YdcF-like"/>
    <property type="match status" value="1"/>
</dbReference>
<feature type="transmembrane region" description="Helical" evidence="1">
    <location>
        <begin position="85"/>
        <end position="102"/>
    </location>
</feature>
<dbReference type="RefSeq" id="WP_053028643.1">
    <property type="nucleotide sequence ID" value="NZ_CUEE01000001.1"/>
</dbReference>
<evidence type="ECO:0000313" key="3">
    <source>
        <dbReference type="EMBL" id="NUI81303.1"/>
    </source>
</evidence>
<accession>A0ABX2LNJ1</accession>
<evidence type="ECO:0000313" key="4">
    <source>
        <dbReference type="Proteomes" id="UP000610527"/>
    </source>
</evidence>
<evidence type="ECO:0000259" key="2">
    <source>
        <dbReference type="Pfam" id="PF02698"/>
    </source>
</evidence>
<comment type="caution">
    <text evidence="3">The sequence shown here is derived from an EMBL/GenBank/DDBJ whole genome shotgun (WGS) entry which is preliminary data.</text>
</comment>
<dbReference type="Proteomes" id="UP000610527">
    <property type="component" value="Unassembled WGS sequence"/>
</dbReference>
<dbReference type="Gene3D" id="3.40.50.620">
    <property type="entry name" value="HUPs"/>
    <property type="match status" value="1"/>
</dbReference>
<feature type="transmembrane region" description="Helical" evidence="1">
    <location>
        <begin position="54"/>
        <end position="73"/>
    </location>
</feature>
<sequence length="318" mass="36235">MFAIILALIVLCIVVGVLFNVKQLLNLTTFIITVILCMMITVINVLTMTLPTTLILLMIITTLGLLLKHYHLFTFKKGKTFLNKMMKHFILGVLFTAILAYLSTMPIPIINGIFLWLTMIAISTCYAFLLYMAWSSALGRITTQNQYALIMVLGAGIFTKNVTPMLADRLNRALSVYHQQKGTCNVLVSGGQGPDEPISEALAMKHYLIDHGVPESNIILEDQSTNTFENFYYSKRIIRNLYKHRPSILCVTSQFHILRGMRFAQINQMKVDGIGSHTPYHFFNIALIRDFLALMYQYKLLLTIYFAILFFASIYILF</sequence>
<organism evidence="3 4">
    <name type="scientific">Staphylococcus borealis</name>
    <dbReference type="NCBI Taxonomy" id="2742203"/>
    <lineage>
        <taxon>Bacteria</taxon>
        <taxon>Bacillati</taxon>
        <taxon>Bacillota</taxon>
        <taxon>Bacilli</taxon>
        <taxon>Bacillales</taxon>
        <taxon>Staphylococcaceae</taxon>
        <taxon>Staphylococcus</taxon>
    </lineage>
</organism>
<dbReference type="Pfam" id="PF02698">
    <property type="entry name" value="DUF218"/>
    <property type="match status" value="1"/>
</dbReference>
<dbReference type="InterPro" id="IPR014729">
    <property type="entry name" value="Rossmann-like_a/b/a_fold"/>
</dbReference>
<dbReference type="InterPro" id="IPR003848">
    <property type="entry name" value="DUF218"/>
</dbReference>
<feature type="domain" description="DUF218" evidence="2">
    <location>
        <begin position="149"/>
        <end position="269"/>
    </location>
</feature>
<name>A0ABX2LNJ1_9STAP</name>
<dbReference type="GeneID" id="74185138"/>
<gene>
    <name evidence="3" type="ORF">HUN84_00825</name>
</gene>
<proteinExistence type="predicted"/>
<keyword evidence="4" id="KW-1185">Reference proteome</keyword>
<feature type="transmembrane region" description="Helical" evidence="1">
    <location>
        <begin position="29"/>
        <end position="47"/>
    </location>
</feature>
<dbReference type="InterPro" id="IPR051599">
    <property type="entry name" value="Cell_Envelope_Assoc"/>
</dbReference>
<feature type="transmembrane region" description="Helical" evidence="1">
    <location>
        <begin position="298"/>
        <end position="317"/>
    </location>
</feature>
<dbReference type="EMBL" id="JABVEG010000001">
    <property type="protein sequence ID" value="NUI81303.1"/>
    <property type="molecule type" value="Genomic_DNA"/>
</dbReference>
<dbReference type="PANTHER" id="PTHR30336:SF18">
    <property type="entry name" value="MEMBRANE PROTEIN"/>
    <property type="match status" value="1"/>
</dbReference>
<reference evidence="3 4" key="1">
    <citation type="submission" date="2020-06" db="EMBL/GenBank/DDBJ databases">
        <title>Staphylococcus borealis sp. nov. -A novel member of the Staphylococcaceae family isolated from skin and blood in humans.</title>
        <authorList>
            <person name="Pain M."/>
            <person name="Wolden R."/>
            <person name="Jaen-Luchoro D."/>
            <person name="Salva-Serra F."/>
            <person name="Iglesias B.P."/>
            <person name="Karlsson R."/>
            <person name="Klingenberg C."/>
            <person name="Cavanagh J.P."/>
        </authorList>
    </citation>
    <scope>NUCLEOTIDE SEQUENCE [LARGE SCALE GENOMIC DNA]</scope>
    <source>
        <strain evidence="3 4">58-22</strain>
    </source>
</reference>